<keyword evidence="3" id="KW-1185">Reference proteome</keyword>
<dbReference type="Proteomes" id="UP000324222">
    <property type="component" value="Unassembled WGS sequence"/>
</dbReference>
<proteinExistence type="predicted"/>
<sequence>MVPWGPCGGRAEDGGVTHLEETVTGTPGTAAVGVACGAGGAPGAPGVGAPGAPGAHPMNLTQRTPGVCGQPCLASLHNLGRRLPNFDAWRTAGRRGRARGGRHTCALPGAPPHR</sequence>
<protein>
    <submittedName>
        <fullName evidence="2">Uncharacterized protein</fullName>
    </submittedName>
</protein>
<name>A0A5B7IH24_PORTR</name>
<gene>
    <name evidence="2" type="ORF">E2C01_078486</name>
</gene>
<dbReference type="EMBL" id="VSRR010063458">
    <property type="protein sequence ID" value="MPC83770.1"/>
    <property type="molecule type" value="Genomic_DNA"/>
</dbReference>
<evidence type="ECO:0000313" key="3">
    <source>
        <dbReference type="Proteomes" id="UP000324222"/>
    </source>
</evidence>
<feature type="region of interest" description="Disordered" evidence="1">
    <location>
        <begin position="94"/>
        <end position="114"/>
    </location>
</feature>
<dbReference type="AlphaFoldDB" id="A0A5B7IH24"/>
<evidence type="ECO:0000256" key="1">
    <source>
        <dbReference type="SAM" id="MobiDB-lite"/>
    </source>
</evidence>
<reference evidence="2 3" key="1">
    <citation type="submission" date="2019-05" db="EMBL/GenBank/DDBJ databases">
        <title>Another draft genome of Portunus trituberculatus and its Hox gene families provides insights of decapod evolution.</title>
        <authorList>
            <person name="Jeong J.-H."/>
            <person name="Song I."/>
            <person name="Kim S."/>
            <person name="Choi T."/>
            <person name="Kim D."/>
            <person name="Ryu S."/>
            <person name="Kim W."/>
        </authorList>
    </citation>
    <scope>NUCLEOTIDE SEQUENCE [LARGE SCALE GENOMIC DNA]</scope>
    <source>
        <tissue evidence="2">Muscle</tissue>
    </source>
</reference>
<organism evidence="2 3">
    <name type="scientific">Portunus trituberculatus</name>
    <name type="common">Swimming crab</name>
    <name type="synonym">Neptunus trituberculatus</name>
    <dbReference type="NCBI Taxonomy" id="210409"/>
    <lineage>
        <taxon>Eukaryota</taxon>
        <taxon>Metazoa</taxon>
        <taxon>Ecdysozoa</taxon>
        <taxon>Arthropoda</taxon>
        <taxon>Crustacea</taxon>
        <taxon>Multicrustacea</taxon>
        <taxon>Malacostraca</taxon>
        <taxon>Eumalacostraca</taxon>
        <taxon>Eucarida</taxon>
        <taxon>Decapoda</taxon>
        <taxon>Pleocyemata</taxon>
        <taxon>Brachyura</taxon>
        <taxon>Eubrachyura</taxon>
        <taxon>Portunoidea</taxon>
        <taxon>Portunidae</taxon>
        <taxon>Portuninae</taxon>
        <taxon>Portunus</taxon>
    </lineage>
</organism>
<evidence type="ECO:0000313" key="2">
    <source>
        <dbReference type="EMBL" id="MPC83770.1"/>
    </source>
</evidence>
<accession>A0A5B7IH24</accession>
<comment type="caution">
    <text evidence="2">The sequence shown here is derived from an EMBL/GenBank/DDBJ whole genome shotgun (WGS) entry which is preliminary data.</text>
</comment>